<dbReference type="PANTHER" id="PTHR35332:SF2">
    <property type="entry name" value="REGULATION OF ENOLASE PROTEIN 1"/>
    <property type="match status" value="1"/>
</dbReference>
<comment type="caution">
    <text evidence="1">The sequence shown here is derived from an EMBL/GenBank/DDBJ whole genome shotgun (WGS) entry which is preliminary data.</text>
</comment>
<gene>
    <name evidence="1" type="ORF">ACFO8L_02745</name>
</gene>
<dbReference type="InterPro" id="IPR015987">
    <property type="entry name" value="UCP022704"/>
</dbReference>
<dbReference type="Proteomes" id="UP001595891">
    <property type="component" value="Unassembled WGS sequence"/>
</dbReference>
<dbReference type="Gene3D" id="2.60.120.200">
    <property type="match status" value="1"/>
</dbReference>
<sequence>MTQDFSEWQWVNEPAKWSAGEDLLVTAEALTDLWQVTHYGYSFDTAHVFGRTMPGDLRVTTTFQGAYTDQYDQAGAMLRIDEKNWIKAGVEYVDGRIHVSAVVTRGFSDWSMLSVDGPVESVSLELTREGDAVTVKYGLDGADPVNLLRLAYFPPGVPALAGIMCAAPRGEGFETRFTSLTVA</sequence>
<dbReference type="InterPro" id="IPR009784">
    <property type="entry name" value="DUF1349"/>
</dbReference>
<dbReference type="Pfam" id="PF07081">
    <property type="entry name" value="DUF1349"/>
    <property type="match status" value="1"/>
</dbReference>
<reference evidence="2" key="1">
    <citation type="journal article" date="2019" name="Int. J. Syst. Evol. Microbiol.">
        <title>The Global Catalogue of Microorganisms (GCM) 10K type strain sequencing project: providing services to taxonomists for standard genome sequencing and annotation.</title>
        <authorList>
            <consortium name="The Broad Institute Genomics Platform"/>
            <consortium name="The Broad Institute Genome Sequencing Center for Infectious Disease"/>
            <person name="Wu L."/>
            <person name="Ma J."/>
        </authorList>
    </citation>
    <scope>NUCLEOTIDE SEQUENCE [LARGE SCALE GENOMIC DNA]</scope>
    <source>
        <strain evidence="2">CCUG 49560</strain>
    </source>
</reference>
<dbReference type="SUPFAM" id="SSF49899">
    <property type="entry name" value="Concanavalin A-like lectins/glucanases"/>
    <property type="match status" value="1"/>
</dbReference>
<evidence type="ECO:0000313" key="2">
    <source>
        <dbReference type="Proteomes" id="UP001595891"/>
    </source>
</evidence>
<keyword evidence="2" id="KW-1185">Reference proteome</keyword>
<dbReference type="InterPro" id="IPR013320">
    <property type="entry name" value="ConA-like_dom_sf"/>
</dbReference>
<dbReference type="PIRSF" id="PIRSF022704">
    <property type="entry name" value="UCP022704"/>
    <property type="match status" value="1"/>
</dbReference>
<evidence type="ECO:0000313" key="1">
    <source>
        <dbReference type="EMBL" id="MFC4584975.1"/>
    </source>
</evidence>
<proteinExistence type="predicted"/>
<accession>A0ABV9E985</accession>
<dbReference type="EMBL" id="JBHSFN010000001">
    <property type="protein sequence ID" value="MFC4584975.1"/>
    <property type="molecule type" value="Genomic_DNA"/>
</dbReference>
<name>A0ABV9E985_9ACTN</name>
<dbReference type="RefSeq" id="WP_262841011.1">
    <property type="nucleotide sequence ID" value="NZ_JANZYP010000003.1"/>
</dbReference>
<protein>
    <submittedName>
        <fullName evidence="1">DUF1349 domain-containing protein</fullName>
    </submittedName>
</protein>
<dbReference type="PANTHER" id="PTHR35332">
    <property type="entry name" value="REGULATION OF ENOLASE PROTEIN 1"/>
    <property type="match status" value="1"/>
</dbReference>
<organism evidence="1 2">
    <name type="scientific">Sphaerisporangium corydalis</name>
    <dbReference type="NCBI Taxonomy" id="1441875"/>
    <lineage>
        <taxon>Bacteria</taxon>
        <taxon>Bacillati</taxon>
        <taxon>Actinomycetota</taxon>
        <taxon>Actinomycetes</taxon>
        <taxon>Streptosporangiales</taxon>
        <taxon>Streptosporangiaceae</taxon>
        <taxon>Sphaerisporangium</taxon>
    </lineage>
</organism>